<dbReference type="Proteomes" id="UP000251314">
    <property type="component" value="Unassembled WGS sequence"/>
</dbReference>
<gene>
    <name evidence="4" type="ORF">PC110_g20949</name>
    <name evidence="3" type="ORF">PC110_g21855</name>
    <name evidence="1" type="ORF">PC113_g18294</name>
    <name evidence="2" type="ORF">PC115_g18098</name>
</gene>
<protein>
    <submittedName>
        <fullName evidence="4">Uncharacterized protein</fullName>
    </submittedName>
</protein>
<dbReference type="VEuPathDB" id="FungiDB:PC110_g21855"/>
<dbReference type="AlphaFoldDB" id="A0A329RD65"/>
<accession>A0A329RD65</accession>
<evidence type="ECO:0000313" key="2">
    <source>
        <dbReference type="EMBL" id="KAG2894658.1"/>
    </source>
</evidence>
<reference evidence="1" key="2">
    <citation type="submission" date="2018-10" db="EMBL/GenBank/DDBJ databases">
        <title>Effector identification in a new, highly contiguous assembly of the strawberry crown rot pathogen Phytophthora cactorum.</title>
        <authorList>
            <person name="Armitage A.D."/>
            <person name="Nellist C.F."/>
            <person name="Bates H."/>
            <person name="Vickerstaff R.J."/>
            <person name="Harrison R.J."/>
        </authorList>
    </citation>
    <scope>NUCLEOTIDE SEQUENCE</scope>
    <source>
        <strain evidence="1">15-7</strain>
        <strain evidence="2">4032</strain>
    </source>
</reference>
<comment type="caution">
    <text evidence="4">The sequence shown here is derived from an EMBL/GenBank/DDBJ whole genome shotgun (WGS) entry which is preliminary data.</text>
</comment>
<reference evidence="4 5" key="1">
    <citation type="submission" date="2018-01" db="EMBL/GenBank/DDBJ databases">
        <title>Draft genome of the strawberry crown rot pathogen Phytophthora cactorum.</title>
        <authorList>
            <person name="Armitage A.D."/>
            <person name="Lysoe E."/>
            <person name="Nellist C.F."/>
            <person name="Harrison R.J."/>
            <person name="Brurberg M.B."/>
        </authorList>
    </citation>
    <scope>NUCLEOTIDE SEQUENCE [LARGE SCALE GENOMIC DNA]</scope>
    <source>
        <strain evidence="4 5">10300</strain>
    </source>
</reference>
<sequence>MSDCSTTSDQEILAELWAMHSPSMDRASDEDMPAIDEEMADTTPMEFLFFMGSDDMNLVGYRRVRSKPLASRYTVTPSFTTTVPIKSTLVSNMPPLFVPRF</sequence>
<proteinExistence type="predicted"/>
<evidence type="ECO:0000313" key="3">
    <source>
        <dbReference type="EMBL" id="RAW21702.1"/>
    </source>
</evidence>
<dbReference type="EMBL" id="RCMG01000849">
    <property type="protein sequence ID" value="KAG2844968.1"/>
    <property type="molecule type" value="Genomic_DNA"/>
</dbReference>
<keyword evidence="5" id="KW-1185">Reference proteome</keyword>
<dbReference type="EMBL" id="MJFZ01001603">
    <property type="protein sequence ID" value="RAW21702.1"/>
    <property type="molecule type" value="Genomic_DNA"/>
</dbReference>
<name>A0A329RD65_9STRA</name>
<evidence type="ECO:0000313" key="4">
    <source>
        <dbReference type="EMBL" id="RAW22613.1"/>
    </source>
</evidence>
<dbReference type="VEuPathDB" id="FungiDB:PC110_g20949"/>
<evidence type="ECO:0000313" key="5">
    <source>
        <dbReference type="Proteomes" id="UP000251314"/>
    </source>
</evidence>
<dbReference type="OrthoDB" id="114550at2759"/>
<dbReference type="Proteomes" id="UP000735874">
    <property type="component" value="Unassembled WGS sequence"/>
</dbReference>
<dbReference type="Proteomes" id="UP000774804">
    <property type="component" value="Unassembled WGS sequence"/>
</dbReference>
<evidence type="ECO:0000313" key="1">
    <source>
        <dbReference type="EMBL" id="KAG2844968.1"/>
    </source>
</evidence>
<dbReference type="EMBL" id="RCMI01000911">
    <property type="protein sequence ID" value="KAG2894658.1"/>
    <property type="molecule type" value="Genomic_DNA"/>
</dbReference>
<dbReference type="EMBL" id="MJFZ01001259">
    <property type="protein sequence ID" value="RAW22613.1"/>
    <property type="molecule type" value="Genomic_DNA"/>
</dbReference>
<organism evidence="4 5">
    <name type="scientific">Phytophthora cactorum</name>
    <dbReference type="NCBI Taxonomy" id="29920"/>
    <lineage>
        <taxon>Eukaryota</taxon>
        <taxon>Sar</taxon>
        <taxon>Stramenopiles</taxon>
        <taxon>Oomycota</taxon>
        <taxon>Peronosporomycetes</taxon>
        <taxon>Peronosporales</taxon>
        <taxon>Peronosporaceae</taxon>
        <taxon>Phytophthora</taxon>
    </lineage>
</organism>